<dbReference type="Gene3D" id="3.40.50.300">
    <property type="entry name" value="P-loop containing nucleotide triphosphate hydrolases"/>
    <property type="match status" value="1"/>
</dbReference>
<evidence type="ECO:0000313" key="3">
    <source>
        <dbReference type="Proteomes" id="UP001158066"/>
    </source>
</evidence>
<evidence type="ECO:0000259" key="1">
    <source>
        <dbReference type="Pfam" id="PF00004"/>
    </source>
</evidence>
<proteinExistence type="predicted"/>
<dbReference type="GO" id="GO:0005524">
    <property type="term" value="F:ATP binding"/>
    <property type="evidence" value="ECO:0007669"/>
    <property type="project" value="InterPro"/>
</dbReference>
<accession>A0AA45WYI8</accession>
<dbReference type="Proteomes" id="UP001158066">
    <property type="component" value="Unassembled WGS sequence"/>
</dbReference>
<comment type="caution">
    <text evidence="2">The sequence shown here is derived from an EMBL/GenBank/DDBJ whole genome shotgun (WGS) entry which is preliminary data.</text>
</comment>
<reference evidence="2" key="1">
    <citation type="submission" date="2017-05" db="EMBL/GenBank/DDBJ databases">
        <authorList>
            <person name="Varghese N."/>
            <person name="Submissions S."/>
        </authorList>
    </citation>
    <scope>NUCLEOTIDE SEQUENCE</scope>
    <source>
        <strain evidence="2">Su22</strain>
    </source>
</reference>
<dbReference type="AlphaFoldDB" id="A0AA45WYI8"/>
<gene>
    <name evidence="2" type="ORF">SAMN06296020_11519</name>
</gene>
<name>A0AA45WYI8_9CLOT</name>
<organism evidence="2 3">
    <name type="scientific">Anoxynatronum buryatiense</name>
    <dbReference type="NCBI Taxonomy" id="489973"/>
    <lineage>
        <taxon>Bacteria</taxon>
        <taxon>Bacillati</taxon>
        <taxon>Bacillota</taxon>
        <taxon>Clostridia</taxon>
        <taxon>Eubacteriales</taxon>
        <taxon>Clostridiaceae</taxon>
        <taxon>Anoxynatronum</taxon>
    </lineage>
</organism>
<dbReference type="SUPFAM" id="SSF52540">
    <property type="entry name" value="P-loop containing nucleoside triphosphate hydrolases"/>
    <property type="match status" value="1"/>
</dbReference>
<dbReference type="Pfam" id="PF00004">
    <property type="entry name" value="AAA"/>
    <property type="match status" value="1"/>
</dbReference>
<sequence>MMEVTLFIGGSGTGKSYQAMQLAKTLGIRYIIDDGLLIRDNRVLGGRSAKRESSRMGAVRRAIFNDKEHCRQVRDLIESENPTKLLILGTSEKMVHTIVQQLQLPSPAATIWIDEVAEPSEIQLARRIRMKEGKHIIPVPAFQLKKDFSGFFLNPLQVLKGFGKDTAGQEGEKSVVRPTFSYLGKYTISDGVIRSLVHHALHRHTQLIPMGTTFIHNTRNGLVVELDVKAPFGIPVTRQLRLAQERIGREVENMTALHLASVNITIKKWV</sequence>
<keyword evidence="3" id="KW-1185">Reference proteome</keyword>
<feature type="domain" description="ATPase AAA-type core" evidence="1">
    <location>
        <begin position="6"/>
        <end position="116"/>
    </location>
</feature>
<evidence type="ECO:0000313" key="2">
    <source>
        <dbReference type="EMBL" id="SMP67214.1"/>
    </source>
</evidence>
<dbReference type="InterPro" id="IPR027417">
    <property type="entry name" value="P-loop_NTPase"/>
</dbReference>
<protein>
    <submittedName>
        <fullName evidence="2">Uncharacterized conserved protein YloU, alkaline shock protein (Asp23) family</fullName>
    </submittedName>
</protein>
<dbReference type="InterPro" id="IPR003959">
    <property type="entry name" value="ATPase_AAA_core"/>
</dbReference>
<dbReference type="EMBL" id="FXUF01000015">
    <property type="protein sequence ID" value="SMP67214.1"/>
    <property type="molecule type" value="Genomic_DNA"/>
</dbReference>
<dbReference type="GO" id="GO:0016887">
    <property type="term" value="F:ATP hydrolysis activity"/>
    <property type="evidence" value="ECO:0007669"/>
    <property type="project" value="InterPro"/>
</dbReference>